<feature type="signal peptide" evidence="1">
    <location>
        <begin position="1"/>
        <end position="21"/>
    </location>
</feature>
<dbReference type="InterPro" id="IPR045748">
    <property type="entry name" value="DcaP"/>
</dbReference>
<accession>A0A315ZBR1</accession>
<protein>
    <recommendedName>
        <fullName evidence="4">Porin</fullName>
    </recommendedName>
</protein>
<evidence type="ECO:0000313" key="3">
    <source>
        <dbReference type="Proteomes" id="UP000245535"/>
    </source>
</evidence>
<sequence length="416" mass="46999">MAKQLLILLIISLGSLQISYAQIEDEVTQEETDQAVDSLEFEGPYQKTHPQSINAESTVLRLQKGNYRFGLGGYARIQPIYDFEGSQQNDNFVVIDIPVEQKAKEDRFGILSNASRLAFEVLGKGKVSGPLRIYIEGDFSSADGNDNFRLRHAYGQALGFTIGQTWTTFSDVEVYPNNVDFEGPNGIVWLRPAQIRYEKKVKNWIFGAAVENPTDNIFPGILAEDSLSFVPQRVPDLVAKTQYSFGIDDRSHLRVAYVYRKLYYEQNDVIRDASGWGVALSGHIFFRSNFRFMFQATVGEGISKYLNGVTGRDADLVPTSAGDLRGLFSLSGMGAFEYNFSKKHQATFTFSRYQLNPTDAFGPQDLDHSEYYALTYFFFPSKIVDFGMEGLYGRRVNNNDRTGDAFRLSCVFVFRI</sequence>
<evidence type="ECO:0000256" key="1">
    <source>
        <dbReference type="SAM" id="SignalP"/>
    </source>
</evidence>
<dbReference type="EMBL" id="QGDO01000002">
    <property type="protein sequence ID" value="PWJ42513.1"/>
    <property type="molecule type" value="Genomic_DNA"/>
</dbReference>
<dbReference type="Pfam" id="PF19577">
    <property type="entry name" value="DcaP"/>
    <property type="match status" value="1"/>
</dbReference>
<gene>
    <name evidence="2" type="ORF">BC781_10255</name>
</gene>
<proteinExistence type="predicted"/>
<dbReference type="SUPFAM" id="SSF56935">
    <property type="entry name" value="Porins"/>
    <property type="match status" value="1"/>
</dbReference>
<keyword evidence="3" id="KW-1185">Reference proteome</keyword>
<reference evidence="2 3" key="1">
    <citation type="submission" date="2018-03" db="EMBL/GenBank/DDBJ databases">
        <title>Genomic Encyclopedia of Archaeal and Bacterial Type Strains, Phase II (KMG-II): from individual species to whole genera.</title>
        <authorList>
            <person name="Goeker M."/>
        </authorList>
    </citation>
    <scope>NUCLEOTIDE SEQUENCE [LARGE SCALE GENOMIC DNA]</scope>
    <source>
        <strain evidence="2 3">DSM 28229</strain>
    </source>
</reference>
<keyword evidence="1" id="KW-0732">Signal</keyword>
<name>A0A315ZBR1_SEDFL</name>
<dbReference type="RefSeq" id="WP_109616656.1">
    <property type="nucleotide sequence ID" value="NZ_QGDO01000002.1"/>
</dbReference>
<evidence type="ECO:0000313" key="2">
    <source>
        <dbReference type="EMBL" id="PWJ42513.1"/>
    </source>
</evidence>
<evidence type="ECO:0008006" key="4">
    <source>
        <dbReference type="Google" id="ProtNLM"/>
    </source>
</evidence>
<dbReference type="Proteomes" id="UP000245535">
    <property type="component" value="Unassembled WGS sequence"/>
</dbReference>
<dbReference type="AlphaFoldDB" id="A0A315ZBR1"/>
<feature type="chain" id="PRO_5016300221" description="Porin" evidence="1">
    <location>
        <begin position="22"/>
        <end position="416"/>
    </location>
</feature>
<dbReference type="OrthoDB" id="790324at2"/>
<organism evidence="2 3">
    <name type="scientific">Sediminitomix flava</name>
    <dbReference type="NCBI Taxonomy" id="379075"/>
    <lineage>
        <taxon>Bacteria</taxon>
        <taxon>Pseudomonadati</taxon>
        <taxon>Bacteroidota</taxon>
        <taxon>Cytophagia</taxon>
        <taxon>Cytophagales</taxon>
        <taxon>Flammeovirgaceae</taxon>
        <taxon>Sediminitomix</taxon>
    </lineage>
</organism>
<comment type="caution">
    <text evidence="2">The sequence shown here is derived from an EMBL/GenBank/DDBJ whole genome shotgun (WGS) entry which is preliminary data.</text>
</comment>